<sequence>MSTQITPPDLQTKLQQFDEFFSIEHQFSINLQPIAAYQASSFDAFMAGMPLPFKMASDMVSIDQAAIRSIQGLGGVATQLTDFLNHQAHKIDLLVGYILSQQDEPTMRYQGIRFGGGGVIFNSEQTFTVGQRLEMKIFLLEENCAVYCIGELVEVMPADTIADSADSAETDELAENQANDQPSQHAYKVIFEHIREEDQETLVRHSLHQQSKQLQALAQKRREQAGD</sequence>
<dbReference type="AlphaFoldDB" id="A0A3E0UHD1"/>
<dbReference type="Proteomes" id="UP000256999">
    <property type="component" value="Unassembled WGS sequence"/>
</dbReference>
<accession>A0A3E0UHD1</accession>
<gene>
    <name evidence="1" type="ORF">DXX92_13650</name>
</gene>
<reference evidence="1 2" key="1">
    <citation type="submission" date="2018-08" db="EMBL/GenBank/DDBJ databases">
        <title>Thalassotalea euphylliae genome.</title>
        <authorList>
            <person name="Summers S."/>
            <person name="Rice S.A."/>
            <person name="Freckelton M.L."/>
            <person name="Nedved B.T."/>
            <person name="Hadfield M.G."/>
        </authorList>
    </citation>
    <scope>NUCLEOTIDE SEQUENCE [LARGE SCALE GENOMIC DNA]</scope>
    <source>
        <strain evidence="1 2">H2</strain>
    </source>
</reference>
<organism evidence="1 2">
    <name type="scientific">Thalassotalea euphylliae</name>
    <dbReference type="NCBI Taxonomy" id="1655234"/>
    <lineage>
        <taxon>Bacteria</taxon>
        <taxon>Pseudomonadati</taxon>
        <taxon>Pseudomonadota</taxon>
        <taxon>Gammaproteobacteria</taxon>
        <taxon>Alteromonadales</taxon>
        <taxon>Colwelliaceae</taxon>
        <taxon>Thalassotalea</taxon>
    </lineage>
</organism>
<protein>
    <submittedName>
        <fullName evidence="1">PilZ domain-containing protein</fullName>
    </submittedName>
</protein>
<evidence type="ECO:0000313" key="2">
    <source>
        <dbReference type="Proteomes" id="UP000256999"/>
    </source>
</evidence>
<dbReference type="RefSeq" id="WP_116000948.1">
    <property type="nucleotide sequence ID" value="NZ_QUOV01000001.1"/>
</dbReference>
<dbReference type="OrthoDB" id="5890620at2"/>
<name>A0A3E0UHD1_9GAMM</name>
<evidence type="ECO:0000313" key="1">
    <source>
        <dbReference type="EMBL" id="REL36280.1"/>
    </source>
</evidence>
<dbReference type="EMBL" id="QUOV01000001">
    <property type="protein sequence ID" value="REL36280.1"/>
    <property type="molecule type" value="Genomic_DNA"/>
</dbReference>
<proteinExistence type="predicted"/>
<comment type="caution">
    <text evidence="1">The sequence shown here is derived from an EMBL/GenBank/DDBJ whole genome shotgun (WGS) entry which is preliminary data.</text>
</comment>